<proteinExistence type="predicted"/>
<accession>A0A1S3IML1</accession>
<dbReference type="PANTHER" id="PTHR13400:SF4">
    <property type="entry name" value="COILED-COIL DOMAIN-CONTAINING PROTEIN 28A-LIKE PROTEIN"/>
    <property type="match status" value="1"/>
</dbReference>
<dbReference type="Pfam" id="PF13270">
    <property type="entry name" value="CCDC28"/>
    <property type="match status" value="1"/>
</dbReference>
<dbReference type="InParanoid" id="A0A1S3IML1"/>
<feature type="compositionally biased region" description="Polar residues" evidence="2">
    <location>
        <begin position="7"/>
        <end position="21"/>
    </location>
</feature>
<dbReference type="GeneID" id="106165705"/>
<dbReference type="OrthoDB" id="9977011at2759"/>
<feature type="region of interest" description="Disordered" evidence="2">
    <location>
        <begin position="1"/>
        <end position="35"/>
    </location>
</feature>
<name>A0A1S3IML1_LINAN</name>
<dbReference type="Proteomes" id="UP000085678">
    <property type="component" value="Unplaced"/>
</dbReference>
<keyword evidence="1" id="KW-0175">Coiled coil</keyword>
<evidence type="ECO:0000256" key="2">
    <source>
        <dbReference type="SAM" id="MobiDB-lite"/>
    </source>
</evidence>
<sequence length="145" mass="16898">MEKVKPSNKQVKNVQSNSKTQMKLDFTDPDEGRRPCKEHSFLTDVAEVREMEQGLLQLLNDFHSGKLQAFGQECSFEKMDQVREQQEKLAKLHFELDAQQDRHKLGSEQGRQLVSQNMEKLMTNLEDLSLSIHNLQKNKLKEKKT</sequence>
<feature type="coiled-coil region" evidence="1">
    <location>
        <begin position="82"/>
        <end position="138"/>
    </location>
</feature>
<dbReference type="InterPro" id="IPR025271">
    <property type="entry name" value="CCDC28"/>
</dbReference>
<evidence type="ECO:0000313" key="3">
    <source>
        <dbReference type="Proteomes" id="UP000085678"/>
    </source>
</evidence>
<dbReference type="STRING" id="7574.A0A1S3IML1"/>
<organism evidence="3 4">
    <name type="scientific">Lingula anatina</name>
    <name type="common">Brachiopod</name>
    <name type="synonym">Lingula unguis</name>
    <dbReference type="NCBI Taxonomy" id="7574"/>
    <lineage>
        <taxon>Eukaryota</taxon>
        <taxon>Metazoa</taxon>
        <taxon>Spiralia</taxon>
        <taxon>Lophotrochozoa</taxon>
        <taxon>Brachiopoda</taxon>
        <taxon>Linguliformea</taxon>
        <taxon>Lingulata</taxon>
        <taxon>Lingulida</taxon>
        <taxon>Linguloidea</taxon>
        <taxon>Lingulidae</taxon>
        <taxon>Lingula</taxon>
    </lineage>
</organism>
<evidence type="ECO:0000256" key="1">
    <source>
        <dbReference type="SAM" id="Coils"/>
    </source>
</evidence>
<dbReference type="RefSeq" id="XP_013399475.1">
    <property type="nucleotide sequence ID" value="XM_013544021.1"/>
</dbReference>
<keyword evidence="3" id="KW-1185">Reference proteome</keyword>
<gene>
    <name evidence="4" type="primary">LOC106165705</name>
</gene>
<protein>
    <submittedName>
        <fullName evidence="4">Coiled-coil domain-containing protein 28B</fullName>
    </submittedName>
</protein>
<dbReference type="KEGG" id="lak:106165705"/>
<reference evidence="4" key="1">
    <citation type="submission" date="2025-08" db="UniProtKB">
        <authorList>
            <consortium name="RefSeq"/>
        </authorList>
    </citation>
    <scope>IDENTIFICATION</scope>
    <source>
        <tissue evidence="4">Gonads</tissue>
    </source>
</reference>
<dbReference type="AlphaFoldDB" id="A0A1S3IML1"/>
<dbReference type="PANTHER" id="PTHR13400">
    <property type="entry name" value="CHEMOKINE C-C MOTIF RECEPTOR 1"/>
    <property type="match status" value="1"/>
</dbReference>
<evidence type="ECO:0000313" key="4">
    <source>
        <dbReference type="RefSeq" id="XP_013399475.1"/>
    </source>
</evidence>